<evidence type="ECO:0000313" key="2">
    <source>
        <dbReference type="EMBL" id="BAJ91111.1"/>
    </source>
</evidence>
<keyword evidence="1" id="KW-0472">Membrane</keyword>
<protein>
    <submittedName>
        <fullName evidence="2">Predicted protein</fullName>
    </submittedName>
</protein>
<accession>F2D7P0</accession>
<reference evidence="2" key="1">
    <citation type="journal article" date="2011" name="Plant Physiol.">
        <title>Comprehensive sequence analysis of 24,783 barley full-length cDNAs derived from 12 clone libraries.</title>
        <authorList>
            <person name="Matsumoto T."/>
            <person name="Tanaka T."/>
            <person name="Sakai H."/>
            <person name="Amano N."/>
            <person name="Kanamori H."/>
            <person name="Kurita K."/>
            <person name="Kikuta A."/>
            <person name="Kamiya K."/>
            <person name="Yamamoto M."/>
            <person name="Ikawa H."/>
            <person name="Fujii N."/>
            <person name="Hori K."/>
            <person name="Itoh T."/>
            <person name="Sato K."/>
        </authorList>
    </citation>
    <scope>NUCLEOTIDE SEQUENCE</scope>
    <source>
        <tissue evidence="2">Leaf</tissue>
    </source>
</reference>
<dbReference type="EMBL" id="AK361163">
    <property type="protein sequence ID" value="BAJ92370.1"/>
    <property type="molecule type" value="mRNA"/>
</dbReference>
<dbReference type="AlphaFoldDB" id="F2D7P0"/>
<organism evidence="2">
    <name type="scientific">Hordeum vulgare subsp. vulgare</name>
    <name type="common">Domesticated barley</name>
    <dbReference type="NCBI Taxonomy" id="112509"/>
    <lineage>
        <taxon>Eukaryota</taxon>
        <taxon>Viridiplantae</taxon>
        <taxon>Streptophyta</taxon>
        <taxon>Embryophyta</taxon>
        <taxon>Tracheophyta</taxon>
        <taxon>Spermatophyta</taxon>
        <taxon>Magnoliopsida</taxon>
        <taxon>Liliopsida</taxon>
        <taxon>Poales</taxon>
        <taxon>Poaceae</taxon>
        <taxon>BOP clade</taxon>
        <taxon>Pooideae</taxon>
        <taxon>Triticodae</taxon>
        <taxon>Triticeae</taxon>
        <taxon>Hordeinae</taxon>
        <taxon>Hordeum</taxon>
    </lineage>
</organism>
<feature type="transmembrane region" description="Helical" evidence="1">
    <location>
        <begin position="55"/>
        <end position="75"/>
    </location>
</feature>
<sequence>MKKPVMEADGWFGVDPWLMQHNVVGGDDMRFSEAAVAAWCSLCLRCTGLFQKTHACGVVFLSFFLFFLEVLHSPYPRGRTPPSGVHRR</sequence>
<name>F2D7P0_HORVV</name>
<dbReference type="EMBL" id="AK359902">
    <property type="protein sequence ID" value="BAJ91111.1"/>
    <property type="molecule type" value="mRNA"/>
</dbReference>
<keyword evidence="1" id="KW-0812">Transmembrane</keyword>
<keyword evidence="1" id="KW-1133">Transmembrane helix</keyword>
<proteinExistence type="evidence at transcript level"/>
<evidence type="ECO:0000256" key="1">
    <source>
        <dbReference type="SAM" id="Phobius"/>
    </source>
</evidence>